<evidence type="ECO:0000256" key="10">
    <source>
        <dbReference type="ARBA" id="ARBA00022827"/>
    </source>
</evidence>
<keyword evidence="12" id="KW-0511">Multifunctional enzyme</keyword>
<evidence type="ECO:0000256" key="11">
    <source>
        <dbReference type="ARBA" id="ARBA00022840"/>
    </source>
</evidence>
<keyword evidence="7 15" id="KW-0548">Nucleotidyltransferase</keyword>
<dbReference type="Proteomes" id="UP000189733">
    <property type="component" value="Unassembled WGS sequence"/>
</dbReference>
<dbReference type="AlphaFoldDB" id="A0A1T4WD51"/>
<dbReference type="PANTHER" id="PTHR22749:SF6">
    <property type="entry name" value="RIBOFLAVIN KINASE"/>
    <property type="match status" value="1"/>
</dbReference>
<accession>A0A1T4WD51</accession>
<feature type="domain" description="Riboflavin kinase" evidence="16">
    <location>
        <begin position="183"/>
        <end position="307"/>
    </location>
</feature>
<dbReference type="GO" id="GO:0005524">
    <property type="term" value="F:ATP binding"/>
    <property type="evidence" value="ECO:0007669"/>
    <property type="project" value="UniProtKB-UniRule"/>
</dbReference>
<comment type="catalytic activity">
    <reaction evidence="13 15">
        <text>riboflavin + ATP = FMN + ADP + H(+)</text>
        <dbReference type="Rhea" id="RHEA:14357"/>
        <dbReference type="ChEBI" id="CHEBI:15378"/>
        <dbReference type="ChEBI" id="CHEBI:30616"/>
        <dbReference type="ChEBI" id="CHEBI:57986"/>
        <dbReference type="ChEBI" id="CHEBI:58210"/>
        <dbReference type="ChEBI" id="CHEBI:456216"/>
        <dbReference type="EC" id="2.7.1.26"/>
    </reaction>
</comment>
<dbReference type="InterPro" id="IPR015865">
    <property type="entry name" value="Riboflavin_kinase_bac/euk"/>
</dbReference>
<dbReference type="OrthoDB" id="9803667at2"/>
<keyword evidence="8 15" id="KW-0547">Nucleotide-binding</keyword>
<dbReference type="GO" id="GO:0003919">
    <property type="term" value="F:FMN adenylyltransferase activity"/>
    <property type="evidence" value="ECO:0007669"/>
    <property type="project" value="UniProtKB-UniRule"/>
</dbReference>
<evidence type="ECO:0000256" key="8">
    <source>
        <dbReference type="ARBA" id="ARBA00022741"/>
    </source>
</evidence>
<dbReference type="SUPFAM" id="SSF52374">
    <property type="entry name" value="Nucleotidylyl transferase"/>
    <property type="match status" value="1"/>
</dbReference>
<comment type="pathway">
    <text evidence="3 15">Cofactor biosynthesis; FMN biosynthesis; FMN from riboflavin (ATP route): step 1/1.</text>
</comment>
<keyword evidence="4 15" id="KW-0285">Flavoprotein</keyword>
<evidence type="ECO:0000256" key="9">
    <source>
        <dbReference type="ARBA" id="ARBA00022777"/>
    </source>
</evidence>
<evidence type="ECO:0000313" key="18">
    <source>
        <dbReference type="Proteomes" id="UP000189733"/>
    </source>
</evidence>
<keyword evidence="9 15" id="KW-0418">Kinase</keyword>
<evidence type="ECO:0000256" key="12">
    <source>
        <dbReference type="ARBA" id="ARBA00023268"/>
    </source>
</evidence>
<comment type="catalytic activity">
    <reaction evidence="14 15">
        <text>FMN + ATP + H(+) = FAD + diphosphate</text>
        <dbReference type="Rhea" id="RHEA:17237"/>
        <dbReference type="ChEBI" id="CHEBI:15378"/>
        <dbReference type="ChEBI" id="CHEBI:30616"/>
        <dbReference type="ChEBI" id="CHEBI:33019"/>
        <dbReference type="ChEBI" id="CHEBI:57692"/>
        <dbReference type="ChEBI" id="CHEBI:58210"/>
        <dbReference type="EC" id="2.7.7.2"/>
    </reaction>
</comment>
<keyword evidence="6 15" id="KW-0808">Transferase</keyword>
<evidence type="ECO:0000259" key="16">
    <source>
        <dbReference type="SMART" id="SM00904"/>
    </source>
</evidence>
<dbReference type="InterPro" id="IPR023468">
    <property type="entry name" value="Riboflavin_kinase"/>
</dbReference>
<dbReference type="NCBIfam" id="NF004162">
    <property type="entry name" value="PRK05627.1-5"/>
    <property type="match status" value="1"/>
</dbReference>
<evidence type="ECO:0000256" key="6">
    <source>
        <dbReference type="ARBA" id="ARBA00022679"/>
    </source>
</evidence>
<comment type="function">
    <text evidence="1">Catalyzes the phosphorylation of riboflavin to FMN followed by the adenylation of FMN to FAD.</text>
</comment>
<dbReference type="InterPro" id="IPR014729">
    <property type="entry name" value="Rossmann-like_a/b/a_fold"/>
</dbReference>
<dbReference type="SMART" id="SM00904">
    <property type="entry name" value="Flavokinase"/>
    <property type="match status" value="1"/>
</dbReference>
<dbReference type="EMBL" id="FUYA01000006">
    <property type="protein sequence ID" value="SKA75039.1"/>
    <property type="molecule type" value="Genomic_DNA"/>
</dbReference>
<keyword evidence="10 15" id="KW-0274">FAD</keyword>
<evidence type="ECO:0000256" key="14">
    <source>
        <dbReference type="ARBA" id="ARBA00049494"/>
    </source>
</evidence>
<evidence type="ECO:0000256" key="13">
    <source>
        <dbReference type="ARBA" id="ARBA00047880"/>
    </source>
</evidence>
<dbReference type="Gene3D" id="2.40.30.30">
    <property type="entry name" value="Riboflavin kinase-like"/>
    <property type="match status" value="1"/>
</dbReference>
<sequence length="313" mass="34980">MRVIRHIDEIPENFSASCVTIGNFDGVHKGHQLLIERTREKALSKGLASVVLTFEPHPLRVLTGKKTPPFITVLEQKLQLLQAMNVDYCAVLPFTKELAAQSPEEFVRDFLVRDLKAKELVIGYDYAFGKGRAGNYEMLCALGQKYSFGVERVGPYMYDSAVVSSTRIRDLVNKGQVWDARPLLGRFYTVRGEIEHGANRGGRLLGFPTANLRLVDELCPGLGVYAVWTTLNDVTRPGVANIGYNPTFGNDAISVEVHILDFDGDIYGDDLTVRFVQRLRSEKKFNGPQELTEQIDKDIALSRKILSSSEAQL</sequence>
<evidence type="ECO:0000256" key="7">
    <source>
        <dbReference type="ARBA" id="ARBA00022695"/>
    </source>
</evidence>
<dbReference type="InterPro" id="IPR002606">
    <property type="entry name" value="Riboflavin_kinase_bac"/>
</dbReference>
<dbReference type="GO" id="GO:0006747">
    <property type="term" value="P:FAD biosynthetic process"/>
    <property type="evidence" value="ECO:0007669"/>
    <property type="project" value="UniProtKB-UniRule"/>
</dbReference>
<keyword evidence="5 15" id="KW-0288">FMN</keyword>
<dbReference type="Pfam" id="PF01687">
    <property type="entry name" value="Flavokinase"/>
    <property type="match status" value="1"/>
</dbReference>
<evidence type="ECO:0000256" key="2">
    <source>
        <dbReference type="ARBA" id="ARBA00004726"/>
    </source>
</evidence>
<keyword evidence="11 15" id="KW-0067">ATP-binding</keyword>
<evidence type="ECO:0000256" key="5">
    <source>
        <dbReference type="ARBA" id="ARBA00022643"/>
    </source>
</evidence>
<dbReference type="GO" id="GO:0008531">
    <property type="term" value="F:riboflavin kinase activity"/>
    <property type="evidence" value="ECO:0007669"/>
    <property type="project" value="UniProtKB-UniRule"/>
</dbReference>
<dbReference type="SUPFAM" id="SSF82114">
    <property type="entry name" value="Riboflavin kinase-like"/>
    <property type="match status" value="1"/>
</dbReference>
<dbReference type="GO" id="GO:0009231">
    <property type="term" value="P:riboflavin biosynthetic process"/>
    <property type="evidence" value="ECO:0007669"/>
    <property type="project" value="InterPro"/>
</dbReference>
<keyword evidence="18" id="KW-1185">Reference proteome</keyword>
<dbReference type="Pfam" id="PF06574">
    <property type="entry name" value="FAD_syn"/>
    <property type="match status" value="1"/>
</dbReference>
<dbReference type="EC" id="2.7.1.26" evidence="15"/>
<reference evidence="17 18" key="1">
    <citation type="submission" date="2017-02" db="EMBL/GenBank/DDBJ databases">
        <authorList>
            <person name="Peterson S.W."/>
        </authorList>
    </citation>
    <scope>NUCLEOTIDE SEQUENCE [LARGE SCALE GENOMIC DNA]</scope>
    <source>
        <strain evidence="17 18">DSM 18034</strain>
    </source>
</reference>
<dbReference type="EC" id="2.7.7.2" evidence="15"/>
<dbReference type="GO" id="GO:0009398">
    <property type="term" value="P:FMN biosynthetic process"/>
    <property type="evidence" value="ECO:0007669"/>
    <property type="project" value="UniProtKB-UniRule"/>
</dbReference>
<dbReference type="UniPathway" id="UPA00277">
    <property type="reaction ID" value="UER00407"/>
</dbReference>
<evidence type="ECO:0000256" key="3">
    <source>
        <dbReference type="ARBA" id="ARBA00005201"/>
    </source>
</evidence>
<dbReference type="InterPro" id="IPR023465">
    <property type="entry name" value="Riboflavin_kinase_dom_sf"/>
</dbReference>
<dbReference type="PIRSF" id="PIRSF004491">
    <property type="entry name" value="FAD_Synth"/>
    <property type="match status" value="1"/>
</dbReference>
<evidence type="ECO:0000256" key="1">
    <source>
        <dbReference type="ARBA" id="ARBA00002121"/>
    </source>
</evidence>
<evidence type="ECO:0000256" key="4">
    <source>
        <dbReference type="ARBA" id="ARBA00022630"/>
    </source>
</evidence>
<dbReference type="STRING" id="1121442.SAMN02745702_02084"/>
<organism evidence="17 18">
    <name type="scientific">Desulfobaculum bizertense DSM 18034</name>
    <dbReference type="NCBI Taxonomy" id="1121442"/>
    <lineage>
        <taxon>Bacteria</taxon>
        <taxon>Pseudomonadati</taxon>
        <taxon>Thermodesulfobacteriota</taxon>
        <taxon>Desulfovibrionia</taxon>
        <taxon>Desulfovibrionales</taxon>
        <taxon>Desulfovibrionaceae</taxon>
        <taxon>Desulfobaculum</taxon>
    </lineage>
</organism>
<evidence type="ECO:0000313" key="17">
    <source>
        <dbReference type="EMBL" id="SKA75039.1"/>
    </source>
</evidence>
<evidence type="ECO:0000256" key="15">
    <source>
        <dbReference type="PIRNR" id="PIRNR004491"/>
    </source>
</evidence>
<dbReference type="PANTHER" id="PTHR22749">
    <property type="entry name" value="RIBOFLAVIN KINASE/FMN ADENYLYLTRANSFERASE"/>
    <property type="match status" value="1"/>
</dbReference>
<dbReference type="CDD" id="cd02064">
    <property type="entry name" value="FAD_synthetase_N"/>
    <property type="match status" value="1"/>
</dbReference>
<name>A0A1T4WD51_9BACT</name>
<gene>
    <name evidence="17" type="ORF">SAMN02745702_02084</name>
</gene>
<dbReference type="InterPro" id="IPR015864">
    <property type="entry name" value="FAD_synthase"/>
</dbReference>
<dbReference type="FunFam" id="3.40.50.620:FF:000021">
    <property type="entry name" value="Riboflavin biosynthesis protein"/>
    <property type="match status" value="1"/>
</dbReference>
<proteinExistence type="inferred from homology"/>
<dbReference type="UniPathway" id="UPA00276">
    <property type="reaction ID" value="UER00406"/>
</dbReference>
<dbReference type="NCBIfam" id="NF004160">
    <property type="entry name" value="PRK05627.1-3"/>
    <property type="match status" value="1"/>
</dbReference>
<dbReference type="NCBIfam" id="TIGR00083">
    <property type="entry name" value="ribF"/>
    <property type="match status" value="1"/>
</dbReference>
<comment type="similarity">
    <text evidence="15">Belongs to the ribF family.</text>
</comment>
<comment type="pathway">
    <text evidence="2 15">Cofactor biosynthesis; FAD biosynthesis; FAD from FMN: step 1/1.</text>
</comment>
<dbReference type="RefSeq" id="WP_078685366.1">
    <property type="nucleotide sequence ID" value="NZ_FUYA01000006.1"/>
</dbReference>
<dbReference type="Gene3D" id="3.40.50.620">
    <property type="entry name" value="HUPs"/>
    <property type="match status" value="1"/>
</dbReference>
<dbReference type="FunFam" id="2.40.30.30:FF:000003">
    <property type="entry name" value="Riboflavin biosynthesis protein"/>
    <property type="match status" value="1"/>
</dbReference>
<protein>
    <recommendedName>
        <fullName evidence="15">Riboflavin biosynthesis protein</fullName>
    </recommendedName>
    <domain>
        <recommendedName>
            <fullName evidence="15">Riboflavin kinase</fullName>
            <ecNumber evidence="15">2.7.1.26</ecNumber>
        </recommendedName>
        <alternativeName>
            <fullName evidence="15">Flavokinase</fullName>
        </alternativeName>
    </domain>
    <domain>
        <recommendedName>
            <fullName evidence="15">FMN adenylyltransferase</fullName>
            <ecNumber evidence="15">2.7.7.2</ecNumber>
        </recommendedName>
        <alternativeName>
            <fullName evidence="15">FAD pyrophosphorylase</fullName>
        </alternativeName>
        <alternativeName>
            <fullName evidence="15">FAD synthase</fullName>
        </alternativeName>
    </domain>
</protein>